<dbReference type="InterPro" id="IPR050789">
    <property type="entry name" value="Diverse_Enzym_Activities"/>
</dbReference>
<evidence type="ECO:0000313" key="3">
    <source>
        <dbReference type="Proteomes" id="UP001597368"/>
    </source>
</evidence>
<comment type="caution">
    <text evidence="2">The sequence shown here is derived from an EMBL/GenBank/DDBJ whole genome shotgun (WGS) entry which is preliminary data.</text>
</comment>
<dbReference type="GO" id="GO:0016787">
    <property type="term" value="F:hydrolase activity"/>
    <property type="evidence" value="ECO:0007669"/>
    <property type="project" value="UniProtKB-KW"/>
</dbReference>
<reference evidence="3" key="1">
    <citation type="journal article" date="2019" name="Int. J. Syst. Evol. Microbiol.">
        <title>The Global Catalogue of Microorganisms (GCM) 10K type strain sequencing project: providing services to taxonomists for standard genome sequencing and annotation.</title>
        <authorList>
            <consortium name="The Broad Institute Genomics Platform"/>
            <consortium name="The Broad Institute Genome Sequencing Center for Infectious Disease"/>
            <person name="Wu L."/>
            <person name="Ma J."/>
        </authorList>
    </citation>
    <scope>NUCLEOTIDE SEQUENCE [LARGE SCALE GENOMIC DNA]</scope>
    <source>
        <strain evidence="3">ICMP 6774ER</strain>
    </source>
</reference>
<evidence type="ECO:0000313" key="2">
    <source>
        <dbReference type="EMBL" id="MFD1939356.1"/>
    </source>
</evidence>
<dbReference type="SUPFAM" id="SSF56601">
    <property type="entry name" value="beta-lactamase/transpeptidase-like"/>
    <property type="match status" value="1"/>
</dbReference>
<dbReference type="Gene3D" id="3.40.710.10">
    <property type="entry name" value="DD-peptidase/beta-lactamase superfamily"/>
    <property type="match status" value="1"/>
</dbReference>
<proteinExistence type="predicted"/>
<protein>
    <submittedName>
        <fullName evidence="2">Serine hydrolase domain-containing protein</fullName>
        <ecNumber evidence="2">3.-.-.-</ecNumber>
    </submittedName>
</protein>
<dbReference type="RefSeq" id="WP_379581562.1">
    <property type="nucleotide sequence ID" value="NZ_JBHUFV010000082.1"/>
</dbReference>
<keyword evidence="2" id="KW-0378">Hydrolase</keyword>
<dbReference type="PANTHER" id="PTHR43283:SF7">
    <property type="entry name" value="BETA-LACTAMASE-RELATED DOMAIN-CONTAINING PROTEIN"/>
    <property type="match status" value="1"/>
</dbReference>
<dbReference type="EC" id="3.-.-.-" evidence="2"/>
<dbReference type="Pfam" id="PF00144">
    <property type="entry name" value="Beta-lactamase"/>
    <property type="match status" value="1"/>
</dbReference>
<feature type="domain" description="Beta-lactamase-related" evidence="1">
    <location>
        <begin position="29"/>
        <end position="311"/>
    </location>
</feature>
<accession>A0ABW4TF26</accession>
<dbReference type="InterPro" id="IPR012338">
    <property type="entry name" value="Beta-lactam/transpept-like"/>
</dbReference>
<dbReference type="InterPro" id="IPR001466">
    <property type="entry name" value="Beta-lactam-related"/>
</dbReference>
<evidence type="ECO:0000259" key="1">
    <source>
        <dbReference type="Pfam" id="PF00144"/>
    </source>
</evidence>
<dbReference type="Proteomes" id="UP001597368">
    <property type="component" value="Unassembled WGS sequence"/>
</dbReference>
<gene>
    <name evidence="2" type="ORF">ACFSKW_48635</name>
</gene>
<name>A0ABW4TF26_9ACTN</name>
<dbReference type="EMBL" id="JBHUFV010000082">
    <property type="protein sequence ID" value="MFD1939356.1"/>
    <property type="molecule type" value="Genomic_DNA"/>
</dbReference>
<sequence>MKRITPGEAGFAPDLEERLAARFGDLHGFVVLKDGRLLFERYGEGEDQSWGVSHGVVSFGPGTLHDLRSVTKSVVSLLYGIALADGLVPAPQEPLLAHFPEYPDLAADTRRAALTVEHALTMTLGVEWREDLPYTTPENSEIAMELAPDRHRFVLERPIVEEPGRRWHYCGGASAIVARLIVKGAGEPLPDFARKRLFEPLGIGSFEWLAGDDGVHSAASGLRLTPRDLARIGRAVLDGGAGVVPSSWLDRALRPHVEIDEGAAYGYQWWLGTGRPPFAAGNGNGGQRLVVYPDLGLVVVITAGRYDSPDAWETPQAVLDELLRARSQV</sequence>
<organism evidence="2 3">
    <name type="scientific">Nonomuraea mangrovi</name>
    <dbReference type="NCBI Taxonomy" id="2316207"/>
    <lineage>
        <taxon>Bacteria</taxon>
        <taxon>Bacillati</taxon>
        <taxon>Actinomycetota</taxon>
        <taxon>Actinomycetes</taxon>
        <taxon>Streptosporangiales</taxon>
        <taxon>Streptosporangiaceae</taxon>
        <taxon>Nonomuraea</taxon>
    </lineage>
</organism>
<keyword evidence="3" id="KW-1185">Reference proteome</keyword>
<dbReference type="PANTHER" id="PTHR43283">
    <property type="entry name" value="BETA-LACTAMASE-RELATED"/>
    <property type="match status" value="1"/>
</dbReference>